<dbReference type="Gene3D" id="3.90.950.10">
    <property type="match status" value="1"/>
</dbReference>
<gene>
    <name evidence="3" type="ORF">SAMN05444339_103201</name>
</gene>
<keyword evidence="4" id="KW-1185">Reference proteome</keyword>
<dbReference type="GO" id="GO:0047429">
    <property type="term" value="F:nucleoside triphosphate diphosphatase activity"/>
    <property type="evidence" value="ECO:0007669"/>
    <property type="project" value="InterPro"/>
</dbReference>
<dbReference type="InterPro" id="IPR029001">
    <property type="entry name" value="ITPase-like_fam"/>
</dbReference>
<keyword evidence="1" id="KW-0378">Hydrolase</keyword>
<dbReference type="InterPro" id="IPR003697">
    <property type="entry name" value="Maf-like"/>
</dbReference>
<reference evidence="4" key="1">
    <citation type="submission" date="2016-11" db="EMBL/GenBank/DDBJ databases">
        <authorList>
            <person name="Varghese N."/>
            <person name="Submissions S."/>
        </authorList>
    </citation>
    <scope>NUCLEOTIDE SEQUENCE [LARGE SCALE GENOMIC DNA]</scope>
    <source>
        <strain evidence="4">DSM 29326</strain>
    </source>
</reference>
<proteinExistence type="predicted"/>
<dbReference type="SUPFAM" id="SSF52972">
    <property type="entry name" value="ITPase-like"/>
    <property type="match status" value="1"/>
</dbReference>
<accession>A0A1M4YPM7</accession>
<evidence type="ECO:0000256" key="1">
    <source>
        <dbReference type="ARBA" id="ARBA00022801"/>
    </source>
</evidence>
<dbReference type="Pfam" id="PF02545">
    <property type="entry name" value="Maf"/>
    <property type="match status" value="1"/>
</dbReference>
<evidence type="ECO:0000256" key="2">
    <source>
        <dbReference type="ARBA" id="ARBA00023080"/>
    </source>
</evidence>
<sequence length="94" mass="10725">MHSLLSAAVVYVDGQPQWRHVGVVRLHMRDASDTFIADYVARNWEEIRHCVGAYQIEAEGVRLFHRIEGDYFNILGLPLLELLSYLTLRGTLAA</sequence>
<organism evidence="3 4">
    <name type="scientific">Loktanella atrilutea</name>
    <dbReference type="NCBI Taxonomy" id="366533"/>
    <lineage>
        <taxon>Bacteria</taxon>
        <taxon>Pseudomonadati</taxon>
        <taxon>Pseudomonadota</taxon>
        <taxon>Alphaproteobacteria</taxon>
        <taxon>Rhodobacterales</taxon>
        <taxon>Roseobacteraceae</taxon>
        <taxon>Loktanella</taxon>
    </lineage>
</organism>
<dbReference type="AlphaFoldDB" id="A0A1M4YPM7"/>
<dbReference type="STRING" id="366533.SAMN05444339_103201"/>
<dbReference type="Proteomes" id="UP000183987">
    <property type="component" value="Unassembled WGS sequence"/>
</dbReference>
<name>A0A1M4YPM7_LOKAT</name>
<dbReference type="EMBL" id="FQUE01000003">
    <property type="protein sequence ID" value="SHF07628.1"/>
    <property type="molecule type" value="Genomic_DNA"/>
</dbReference>
<keyword evidence="2" id="KW-0546">Nucleotide metabolism</keyword>
<dbReference type="GO" id="GO:0009117">
    <property type="term" value="P:nucleotide metabolic process"/>
    <property type="evidence" value="ECO:0007669"/>
    <property type="project" value="UniProtKB-KW"/>
</dbReference>
<protein>
    <submittedName>
        <fullName evidence="3">Maf-like protein</fullName>
    </submittedName>
</protein>
<evidence type="ECO:0000313" key="3">
    <source>
        <dbReference type="EMBL" id="SHF07628.1"/>
    </source>
</evidence>
<evidence type="ECO:0000313" key="4">
    <source>
        <dbReference type="Proteomes" id="UP000183987"/>
    </source>
</evidence>